<dbReference type="AlphaFoldDB" id="A0A2N9F843"/>
<sequence>MFLPRDSELIQQIPLSIRRPSDILIWSGTTKGEYTVKSAYHMLLNEQNNSEPTTSTAGSSNSGLWKAVWKAQVQPKRCEFVQRIWRECPVNFPTAFDISMSFADFIHCCIRELQSPSLEIVFTTAWDLWNARNEMLWDGRIITVTDLCQRATGAAVLYLESGSLEKCDAALNIGVPTIKWKAPVGANYKMNVACRLNAAKDRVGVGIVIRDSNGIVCGAFCTSTVHGGDFFQEHARAILVGLCFALDIGIFGVEVEEGCSDLIGMVQKGSPCLAANGVLVDDICGFIPNFQFISFSFVKNICNKATTVLATETLSSTSDQPESKKISNTHNSQGINARNSKLKKGASCFDFTELSKALHVAQDNSACACTESHNINASSSDHANADNQNGSASNYDLSKLSEAMHVIEDKNRQEAQALDRSRSLRYRAYLHRLFVRCTAPLRCQPTQ</sequence>
<dbReference type="GO" id="GO:0003676">
    <property type="term" value="F:nucleic acid binding"/>
    <property type="evidence" value="ECO:0007669"/>
    <property type="project" value="InterPro"/>
</dbReference>
<reference evidence="3" key="1">
    <citation type="submission" date="2018-02" db="EMBL/GenBank/DDBJ databases">
        <authorList>
            <person name="Cohen D.B."/>
            <person name="Kent A.D."/>
        </authorList>
    </citation>
    <scope>NUCLEOTIDE SEQUENCE</scope>
</reference>
<dbReference type="GO" id="GO:0004523">
    <property type="term" value="F:RNA-DNA hybrid ribonuclease activity"/>
    <property type="evidence" value="ECO:0007669"/>
    <property type="project" value="InterPro"/>
</dbReference>
<proteinExistence type="predicted"/>
<dbReference type="EMBL" id="OIVN01000636">
    <property type="protein sequence ID" value="SPC83312.1"/>
    <property type="molecule type" value="Genomic_DNA"/>
</dbReference>
<evidence type="ECO:0000313" key="3">
    <source>
        <dbReference type="EMBL" id="SPC83312.1"/>
    </source>
</evidence>
<evidence type="ECO:0000256" key="1">
    <source>
        <dbReference type="SAM" id="MobiDB-lite"/>
    </source>
</evidence>
<dbReference type="Pfam" id="PF13456">
    <property type="entry name" value="RVT_3"/>
    <property type="match status" value="1"/>
</dbReference>
<dbReference type="InterPro" id="IPR002156">
    <property type="entry name" value="RNaseH_domain"/>
</dbReference>
<organism evidence="3">
    <name type="scientific">Fagus sylvatica</name>
    <name type="common">Beechnut</name>
    <dbReference type="NCBI Taxonomy" id="28930"/>
    <lineage>
        <taxon>Eukaryota</taxon>
        <taxon>Viridiplantae</taxon>
        <taxon>Streptophyta</taxon>
        <taxon>Embryophyta</taxon>
        <taxon>Tracheophyta</taxon>
        <taxon>Spermatophyta</taxon>
        <taxon>Magnoliopsida</taxon>
        <taxon>eudicotyledons</taxon>
        <taxon>Gunneridae</taxon>
        <taxon>Pentapetalae</taxon>
        <taxon>rosids</taxon>
        <taxon>fabids</taxon>
        <taxon>Fagales</taxon>
        <taxon>Fagaceae</taxon>
        <taxon>Fagus</taxon>
    </lineage>
</organism>
<dbReference type="PANTHER" id="PTHR47074:SF11">
    <property type="entry name" value="REVERSE TRANSCRIPTASE-LIKE PROTEIN"/>
    <property type="match status" value="1"/>
</dbReference>
<protein>
    <recommendedName>
        <fullName evidence="2">RNase H type-1 domain-containing protein</fullName>
    </recommendedName>
</protein>
<accession>A0A2N9F843</accession>
<gene>
    <name evidence="3" type="ORF">FSB_LOCUS11194</name>
</gene>
<feature type="region of interest" description="Disordered" evidence="1">
    <location>
        <begin position="313"/>
        <end position="336"/>
    </location>
</feature>
<dbReference type="InterPro" id="IPR052929">
    <property type="entry name" value="RNase_H-like_EbsB-rel"/>
</dbReference>
<dbReference type="CDD" id="cd06222">
    <property type="entry name" value="RNase_H_like"/>
    <property type="match status" value="1"/>
</dbReference>
<evidence type="ECO:0000259" key="2">
    <source>
        <dbReference type="Pfam" id="PF13456"/>
    </source>
</evidence>
<name>A0A2N9F843_FAGSY</name>
<dbReference type="InterPro" id="IPR044730">
    <property type="entry name" value="RNase_H-like_dom_plant"/>
</dbReference>
<dbReference type="PANTHER" id="PTHR47074">
    <property type="entry name" value="BNAC02G40300D PROTEIN"/>
    <property type="match status" value="1"/>
</dbReference>
<feature type="domain" description="RNase H type-1" evidence="2">
    <location>
        <begin position="197"/>
        <end position="312"/>
    </location>
</feature>